<keyword evidence="2" id="KW-1185">Reference proteome</keyword>
<evidence type="ECO:0000313" key="1">
    <source>
        <dbReference type="EMBL" id="MCY1013609.1"/>
    </source>
</evidence>
<dbReference type="Proteomes" id="UP001150924">
    <property type="component" value="Unassembled WGS sequence"/>
</dbReference>
<sequence length="96" mass="10510">MFSDIYIPQRGQLIEAKGVVTREAIRMAIGQLLDYRRFAPEETRLAVLLPRHPGPDLEALLASVEIACIWRKAEQGFSDNANNEFVGGPGDPGSAS</sequence>
<dbReference type="EMBL" id="JAPNKE010000002">
    <property type="protein sequence ID" value="MCY1013609.1"/>
    <property type="molecule type" value="Genomic_DNA"/>
</dbReference>
<accession>A0A9X3F052</accession>
<organism evidence="1 2">
    <name type="scientific">Nannocystis pusilla</name>
    <dbReference type="NCBI Taxonomy" id="889268"/>
    <lineage>
        <taxon>Bacteria</taxon>
        <taxon>Pseudomonadati</taxon>
        <taxon>Myxococcota</taxon>
        <taxon>Polyangia</taxon>
        <taxon>Nannocystales</taxon>
        <taxon>Nannocystaceae</taxon>
        <taxon>Nannocystis</taxon>
    </lineage>
</organism>
<evidence type="ECO:0000313" key="2">
    <source>
        <dbReference type="Proteomes" id="UP001150924"/>
    </source>
</evidence>
<protein>
    <submittedName>
        <fullName evidence="1">Uncharacterized protein</fullName>
    </submittedName>
</protein>
<name>A0A9X3F052_9BACT</name>
<comment type="caution">
    <text evidence="1">The sequence shown here is derived from an EMBL/GenBank/DDBJ whole genome shotgun (WGS) entry which is preliminary data.</text>
</comment>
<dbReference type="RefSeq" id="WP_267777676.1">
    <property type="nucleotide sequence ID" value="NZ_JAPNKE010000002.1"/>
</dbReference>
<reference evidence="1" key="1">
    <citation type="submission" date="2022-11" db="EMBL/GenBank/DDBJ databases">
        <title>Minimal conservation of predation-associated metabolite biosynthetic gene clusters underscores biosynthetic potential of Myxococcota including descriptions for ten novel species: Archangium lansinium sp. nov., Myxococcus landrumus sp. nov., Nannocystis bai.</title>
        <authorList>
            <person name="Ahearne A."/>
            <person name="Stevens C."/>
            <person name="Phillips K."/>
        </authorList>
    </citation>
    <scope>NUCLEOTIDE SEQUENCE</scope>
    <source>
        <strain evidence="1">Na p29</strain>
    </source>
</reference>
<gene>
    <name evidence="1" type="ORF">OV079_50400</name>
</gene>
<proteinExistence type="predicted"/>
<dbReference type="AlphaFoldDB" id="A0A9X3F052"/>